<dbReference type="InterPro" id="IPR050123">
    <property type="entry name" value="Prok_molybdopt-oxidoreductase"/>
</dbReference>
<dbReference type="PANTHER" id="PTHR43105">
    <property type="entry name" value="RESPIRATORY NITRATE REDUCTASE"/>
    <property type="match status" value="1"/>
</dbReference>
<dbReference type="SUPFAM" id="SSF50692">
    <property type="entry name" value="ADC-like"/>
    <property type="match status" value="1"/>
</dbReference>
<dbReference type="Pfam" id="PF00384">
    <property type="entry name" value="Molybdopterin"/>
    <property type="match status" value="1"/>
</dbReference>
<evidence type="ECO:0000313" key="7">
    <source>
        <dbReference type="EMBL" id="OHW62658.1"/>
    </source>
</evidence>
<dbReference type="Gene3D" id="3.40.50.740">
    <property type="match status" value="1"/>
</dbReference>
<feature type="domain" description="Molybdopterin oxidoreductase" evidence="5">
    <location>
        <begin position="1"/>
        <end position="331"/>
    </location>
</feature>
<dbReference type="EMBL" id="MKIE01000002">
    <property type="protein sequence ID" value="OHW62658.1"/>
    <property type="molecule type" value="Genomic_DNA"/>
</dbReference>
<evidence type="ECO:0000259" key="5">
    <source>
        <dbReference type="Pfam" id="PF00384"/>
    </source>
</evidence>
<keyword evidence="4" id="KW-0411">Iron-sulfur</keyword>
<dbReference type="InterPro" id="IPR009010">
    <property type="entry name" value="Asp_de-COase-like_dom_sf"/>
</dbReference>
<dbReference type="GO" id="GO:0051536">
    <property type="term" value="F:iron-sulfur cluster binding"/>
    <property type="evidence" value="ECO:0007669"/>
    <property type="project" value="UniProtKB-KW"/>
</dbReference>
<dbReference type="GO" id="GO:0043546">
    <property type="term" value="F:molybdopterin cofactor binding"/>
    <property type="evidence" value="ECO:0007669"/>
    <property type="project" value="InterPro"/>
</dbReference>
<organism evidence="7 8">
    <name type="scientific">Andreesenia angusta</name>
    <dbReference type="NCBI Taxonomy" id="39480"/>
    <lineage>
        <taxon>Bacteria</taxon>
        <taxon>Bacillati</taxon>
        <taxon>Bacillota</taxon>
        <taxon>Tissierellia</taxon>
        <taxon>Tissierellales</taxon>
        <taxon>Gottschalkiaceae</taxon>
        <taxon>Andreesenia</taxon>
    </lineage>
</organism>
<gene>
    <name evidence="7" type="primary">fdhF_1</name>
    <name evidence="7" type="ORF">EUAN_04420</name>
</gene>
<evidence type="ECO:0000256" key="4">
    <source>
        <dbReference type="ARBA" id="ARBA00023014"/>
    </source>
</evidence>
<keyword evidence="3" id="KW-0408">Iron</keyword>
<sequence length="533" mass="59536">MTNSIGEIEGNEVLFVIGANPTEAHPIIGNKMKKAVKHNGTKLIVIDPRRTELAEMATIWLPINSGTDAALVNGLIHIIVRENWHDAEYIEERCTGFENLMETVKEYTPERVAEITGISEELLYETAKLYTSTKKAGIFYTLGITEHTTGTANVMNLANLGMVTGHIGHENAGINPMRGQNNVQGACDMGALPNSLPGYPKVESAEGRAHFEKAWSVILNDKNGLRIPEMLDEAYDGNLKAMYVMGEDPVLTDPDANHVRKALANLDFMVVQDIFLTETAKYADVVFPATCYAEKEGTFTNTERRVQRVRKAVEAPGECRLDWAILSEVARRLGAEGFDYSSAKEIFSEIRATIPSYRGMTYERIDKVGLSWPCPTEEHPGTKFLHKGTFPIGRGVMVPVEYEPPAELTCDDYPIILNTGRMLYHYNIMTRNSSTLDEIRPYELAEIHPADAERLGFKELEFARVSSRRGSVLTRVTITDKVKPGNMFMTFHYKESPVNELTNAAFDPITKTAEYKVCAVKLERVENQAEVCI</sequence>
<accession>A0A1S1V7T5</accession>
<dbReference type="InterPro" id="IPR006656">
    <property type="entry name" value="Mopterin_OxRdtase"/>
</dbReference>
<evidence type="ECO:0000256" key="3">
    <source>
        <dbReference type="ARBA" id="ARBA00023004"/>
    </source>
</evidence>
<comment type="caution">
    <text evidence="7">The sequence shown here is derived from an EMBL/GenBank/DDBJ whole genome shotgun (WGS) entry which is preliminary data.</text>
</comment>
<dbReference type="STRING" id="39480.EUAN_04420"/>
<dbReference type="PANTHER" id="PTHR43105:SF14">
    <property type="entry name" value="FORMATE DEHYDROGENASE H"/>
    <property type="match status" value="1"/>
</dbReference>
<dbReference type="EC" id="1.1.99.33" evidence="7"/>
<dbReference type="Gene3D" id="2.40.40.20">
    <property type="match status" value="1"/>
</dbReference>
<dbReference type="EC" id="1.2.1.2" evidence="7"/>
<keyword evidence="8" id="KW-1185">Reference proteome</keyword>
<reference evidence="7 8" key="1">
    <citation type="submission" date="2016-09" db="EMBL/GenBank/DDBJ databases">
        <title>Genome sequence of Eubacterium angustum.</title>
        <authorList>
            <person name="Poehlein A."/>
            <person name="Daniel R."/>
        </authorList>
    </citation>
    <scope>NUCLEOTIDE SEQUENCE [LARGE SCALE GENOMIC DNA]</scope>
    <source>
        <strain evidence="7 8">DSM 1989</strain>
    </source>
</reference>
<evidence type="ECO:0000256" key="2">
    <source>
        <dbReference type="ARBA" id="ARBA00023002"/>
    </source>
</evidence>
<evidence type="ECO:0000313" key="8">
    <source>
        <dbReference type="Proteomes" id="UP000180254"/>
    </source>
</evidence>
<keyword evidence="1" id="KW-0479">Metal-binding</keyword>
<dbReference type="SUPFAM" id="SSF53706">
    <property type="entry name" value="Formate dehydrogenase/DMSO reductase, domains 1-3"/>
    <property type="match status" value="1"/>
</dbReference>
<evidence type="ECO:0000259" key="6">
    <source>
        <dbReference type="Pfam" id="PF01568"/>
    </source>
</evidence>
<dbReference type="Proteomes" id="UP000180254">
    <property type="component" value="Unassembled WGS sequence"/>
</dbReference>
<proteinExistence type="predicted"/>
<dbReference type="Gene3D" id="3.40.228.10">
    <property type="entry name" value="Dimethylsulfoxide Reductase, domain 2"/>
    <property type="match status" value="1"/>
</dbReference>
<dbReference type="AlphaFoldDB" id="A0A1S1V7T5"/>
<name>A0A1S1V7T5_9FIRM</name>
<dbReference type="GO" id="GO:0003954">
    <property type="term" value="F:NADH dehydrogenase activity"/>
    <property type="evidence" value="ECO:0007669"/>
    <property type="project" value="TreeGrafter"/>
</dbReference>
<feature type="domain" description="Molybdopterin dinucleotide-binding" evidence="6">
    <location>
        <begin position="416"/>
        <end position="519"/>
    </location>
</feature>
<dbReference type="GO" id="GO:0022904">
    <property type="term" value="P:respiratory electron transport chain"/>
    <property type="evidence" value="ECO:0007669"/>
    <property type="project" value="TreeGrafter"/>
</dbReference>
<keyword evidence="2 7" id="KW-0560">Oxidoreductase</keyword>
<evidence type="ECO:0000256" key="1">
    <source>
        <dbReference type="ARBA" id="ARBA00022723"/>
    </source>
</evidence>
<dbReference type="GO" id="GO:0046872">
    <property type="term" value="F:metal ion binding"/>
    <property type="evidence" value="ECO:0007669"/>
    <property type="project" value="UniProtKB-KW"/>
</dbReference>
<dbReference type="GO" id="GO:0016020">
    <property type="term" value="C:membrane"/>
    <property type="evidence" value="ECO:0007669"/>
    <property type="project" value="TreeGrafter"/>
</dbReference>
<protein>
    <submittedName>
        <fullName evidence="7">Formate dehydrogenase H</fullName>
        <ecNumber evidence="7">1.1.99.33</ecNumber>
        <ecNumber evidence="7">1.2.1.2</ecNumber>
    </submittedName>
</protein>
<dbReference type="Pfam" id="PF01568">
    <property type="entry name" value="Molydop_binding"/>
    <property type="match status" value="1"/>
</dbReference>
<dbReference type="InterPro" id="IPR006657">
    <property type="entry name" value="MoPterin_dinucl-bd_dom"/>
</dbReference>